<evidence type="ECO:0000259" key="1">
    <source>
        <dbReference type="PROSITE" id="PS51745"/>
    </source>
</evidence>
<dbReference type="Gramene" id="TuG1812G0300001894.01.T01">
    <property type="protein sequence ID" value="TuG1812G0300001894.01.T01"/>
    <property type="gene ID" value="TuG1812G0300001894.01"/>
</dbReference>
<dbReference type="Gene3D" id="3.10.20.90">
    <property type="entry name" value="Phosphatidylinositol 3-kinase Catalytic Subunit, Chain A, domain 1"/>
    <property type="match status" value="1"/>
</dbReference>
<dbReference type="PROSITE" id="PS51745">
    <property type="entry name" value="PB1"/>
    <property type="match status" value="1"/>
</dbReference>
<evidence type="ECO:0000313" key="3">
    <source>
        <dbReference type="Proteomes" id="UP000015106"/>
    </source>
</evidence>
<dbReference type="InterPro" id="IPR053793">
    <property type="entry name" value="PB1-like"/>
</dbReference>
<dbReference type="SUPFAM" id="SSF54277">
    <property type="entry name" value="CAD &amp; PB1 domains"/>
    <property type="match status" value="1"/>
</dbReference>
<protein>
    <recommendedName>
        <fullName evidence="1">PB1 domain-containing protein</fullName>
    </recommendedName>
</protein>
<reference evidence="2" key="3">
    <citation type="submission" date="2022-06" db="UniProtKB">
        <authorList>
            <consortium name="EnsemblPlants"/>
        </authorList>
    </citation>
    <scope>IDENTIFICATION</scope>
</reference>
<keyword evidence="3" id="KW-1185">Reference proteome</keyword>
<dbReference type="GO" id="GO:0003700">
    <property type="term" value="F:DNA-binding transcription factor activity"/>
    <property type="evidence" value="ECO:0007669"/>
    <property type="project" value="InterPro"/>
</dbReference>
<name>A0A8R7PR29_TRIUA</name>
<sequence length="159" mass="17762">MFLEPQLNSEEFTKEPFQEPELPLSRMLIEDSGSSKDLKNLFGSAIGQPMLAPPSKFGRMRNSGTVTIKASFKEDIVRFHFQCSSGVMALKDEVVKRLRMNAGMFDIKYIDDYHKWVKLECTADLEECIEISQHSGTHVIRLLVSDVVAQIGSSCGSSG</sequence>
<dbReference type="PANTHER" id="PTHR32002">
    <property type="entry name" value="PROTEIN NLP8"/>
    <property type="match status" value="1"/>
</dbReference>
<proteinExistence type="predicted"/>
<reference evidence="2" key="2">
    <citation type="submission" date="2018-03" db="EMBL/GenBank/DDBJ databases">
        <title>The Triticum urartu genome reveals the dynamic nature of wheat genome evolution.</title>
        <authorList>
            <person name="Ling H."/>
            <person name="Ma B."/>
            <person name="Shi X."/>
            <person name="Liu H."/>
            <person name="Dong L."/>
            <person name="Sun H."/>
            <person name="Cao Y."/>
            <person name="Gao Q."/>
            <person name="Zheng S."/>
            <person name="Li Y."/>
            <person name="Yu Y."/>
            <person name="Du H."/>
            <person name="Qi M."/>
            <person name="Li Y."/>
            <person name="Yu H."/>
            <person name="Cui Y."/>
            <person name="Wang N."/>
            <person name="Chen C."/>
            <person name="Wu H."/>
            <person name="Zhao Y."/>
            <person name="Zhang J."/>
            <person name="Li Y."/>
            <person name="Zhou W."/>
            <person name="Zhang B."/>
            <person name="Hu W."/>
            <person name="Eijk M."/>
            <person name="Tang J."/>
            <person name="Witsenboer H."/>
            <person name="Zhao S."/>
            <person name="Li Z."/>
            <person name="Zhang A."/>
            <person name="Wang D."/>
            <person name="Liang C."/>
        </authorList>
    </citation>
    <scope>NUCLEOTIDE SEQUENCE [LARGE SCALE GENOMIC DNA]</scope>
    <source>
        <strain evidence="2">cv. G1812</strain>
    </source>
</reference>
<dbReference type="InterPro" id="IPR045012">
    <property type="entry name" value="NLP"/>
</dbReference>
<dbReference type="SMART" id="SM00666">
    <property type="entry name" value="PB1"/>
    <property type="match status" value="1"/>
</dbReference>
<organism evidence="2 3">
    <name type="scientific">Triticum urartu</name>
    <name type="common">Red wild einkorn</name>
    <name type="synonym">Crithodium urartu</name>
    <dbReference type="NCBI Taxonomy" id="4572"/>
    <lineage>
        <taxon>Eukaryota</taxon>
        <taxon>Viridiplantae</taxon>
        <taxon>Streptophyta</taxon>
        <taxon>Embryophyta</taxon>
        <taxon>Tracheophyta</taxon>
        <taxon>Spermatophyta</taxon>
        <taxon>Magnoliopsida</taxon>
        <taxon>Liliopsida</taxon>
        <taxon>Poales</taxon>
        <taxon>Poaceae</taxon>
        <taxon>BOP clade</taxon>
        <taxon>Pooideae</taxon>
        <taxon>Triticodae</taxon>
        <taxon>Triticeae</taxon>
        <taxon>Triticinae</taxon>
        <taxon>Triticum</taxon>
    </lineage>
</organism>
<reference evidence="3" key="1">
    <citation type="journal article" date="2013" name="Nature">
        <title>Draft genome of the wheat A-genome progenitor Triticum urartu.</title>
        <authorList>
            <person name="Ling H.Q."/>
            <person name="Zhao S."/>
            <person name="Liu D."/>
            <person name="Wang J."/>
            <person name="Sun H."/>
            <person name="Zhang C."/>
            <person name="Fan H."/>
            <person name="Li D."/>
            <person name="Dong L."/>
            <person name="Tao Y."/>
            <person name="Gao C."/>
            <person name="Wu H."/>
            <person name="Li Y."/>
            <person name="Cui Y."/>
            <person name="Guo X."/>
            <person name="Zheng S."/>
            <person name="Wang B."/>
            <person name="Yu K."/>
            <person name="Liang Q."/>
            <person name="Yang W."/>
            <person name="Lou X."/>
            <person name="Chen J."/>
            <person name="Feng M."/>
            <person name="Jian J."/>
            <person name="Zhang X."/>
            <person name="Luo G."/>
            <person name="Jiang Y."/>
            <person name="Liu J."/>
            <person name="Wang Z."/>
            <person name="Sha Y."/>
            <person name="Zhang B."/>
            <person name="Wu H."/>
            <person name="Tang D."/>
            <person name="Shen Q."/>
            <person name="Xue P."/>
            <person name="Zou S."/>
            <person name="Wang X."/>
            <person name="Liu X."/>
            <person name="Wang F."/>
            <person name="Yang Y."/>
            <person name="An X."/>
            <person name="Dong Z."/>
            <person name="Zhang K."/>
            <person name="Zhang X."/>
            <person name="Luo M.C."/>
            <person name="Dvorak J."/>
            <person name="Tong Y."/>
            <person name="Wang J."/>
            <person name="Yang H."/>
            <person name="Li Z."/>
            <person name="Wang D."/>
            <person name="Zhang A."/>
            <person name="Wang J."/>
        </authorList>
    </citation>
    <scope>NUCLEOTIDE SEQUENCE</scope>
    <source>
        <strain evidence="3">cv. G1812</strain>
    </source>
</reference>
<dbReference type="AlphaFoldDB" id="A0A8R7PR29"/>
<dbReference type="PANTHER" id="PTHR32002:SF35">
    <property type="entry name" value="PROTEIN NLP6"/>
    <property type="match status" value="1"/>
</dbReference>
<accession>A0A8R7PR29</accession>
<dbReference type="Proteomes" id="UP000015106">
    <property type="component" value="Chromosome 3"/>
</dbReference>
<dbReference type="InterPro" id="IPR000270">
    <property type="entry name" value="PB1_dom"/>
</dbReference>
<dbReference type="EnsemblPlants" id="TuG1812G0300001894.01.T01">
    <property type="protein sequence ID" value="TuG1812G0300001894.01.T01"/>
    <property type="gene ID" value="TuG1812G0300001894.01"/>
</dbReference>
<evidence type="ECO:0000313" key="2">
    <source>
        <dbReference type="EnsemblPlants" id="TuG1812G0300001894.01.T01"/>
    </source>
</evidence>
<feature type="domain" description="PB1" evidence="1">
    <location>
        <begin position="65"/>
        <end position="147"/>
    </location>
</feature>
<dbReference type="Pfam" id="PF00564">
    <property type="entry name" value="PB1"/>
    <property type="match status" value="1"/>
</dbReference>